<evidence type="ECO:0000313" key="4">
    <source>
        <dbReference type="Proteomes" id="UP001600165"/>
    </source>
</evidence>
<dbReference type="Pfam" id="PF02638">
    <property type="entry name" value="GHL10"/>
    <property type="match status" value="1"/>
</dbReference>
<dbReference type="InterPro" id="IPR017853">
    <property type="entry name" value="GH"/>
</dbReference>
<evidence type="ECO:0000256" key="1">
    <source>
        <dbReference type="ARBA" id="ARBA00022729"/>
    </source>
</evidence>
<dbReference type="SUPFAM" id="SSF51445">
    <property type="entry name" value="(Trans)glycosidases"/>
    <property type="match status" value="1"/>
</dbReference>
<feature type="domain" description="Glycosyl hydrolase-like 10" evidence="2">
    <location>
        <begin position="43"/>
        <end position="364"/>
    </location>
</feature>
<dbReference type="Gene3D" id="3.20.20.80">
    <property type="entry name" value="Glycosidases"/>
    <property type="match status" value="1"/>
</dbReference>
<keyword evidence="3" id="KW-0378">Hydrolase</keyword>
<evidence type="ECO:0000313" key="3">
    <source>
        <dbReference type="EMBL" id="MFE4106960.1"/>
    </source>
</evidence>
<accession>A0ABW6IHA1</accession>
<dbReference type="InterPro" id="IPR052177">
    <property type="entry name" value="Divisome_Glycosyl_Hydrolase"/>
</dbReference>
<keyword evidence="1" id="KW-0732">Signal</keyword>
<dbReference type="InterPro" id="IPR003790">
    <property type="entry name" value="GHL10"/>
</dbReference>
<dbReference type="PANTHER" id="PTHR43405">
    <property type="entry name" value="GLYCOSYL HYDROLASE DIGH"/>
    <property type="match status" value="1"/>
</dbReference>
<dbReference type="GO" id="GO:0016787">
    <property type="term" value="F:hydrolase activity"/>
    <property type="evidence" value="ECO:0007669"/>
    <property type="project" value="UniProtKB-KW"/>
</dbReference>
<evidence type="ECO:0000259" key="2">
    <source>
        <dbReference type="Pfam" id="PF02638"/>
    </source>
</evidence>
<dbReference type="Proteomes" id="UP001600165">
    <property type="component" value="Unassembled WGS sequence"/>
</dbReference>
<gene>
    <name evidence="3" type="ORF">ACFVKH_11765</name>
</gene>
<protein>
    <submittedName>
        <fullName evidence="3">Glycoside hydrolase family 10 protein</fullName>
    </submittedName>
</protein>
<sequence>MQRWRHRAIAVILTALVVIGGNALIRHPLMAAADATAAYPNQEIRGVWLTNVDSSVLFTRPSLVTALDQLAAAHINTVYPTVWSWGYTLFPSEVATREIGYKQGLYPDLEATGRHEALEAAQGDRDMLLELVDLAHQRHISVIPWFEFSFMAPANSALAARHPDWLTQRQGALPAARYYQEGRHARVWLNPFHPQAQQFLLEVIAELMANYEVDGLQLDDHLGLPVEFGYDPYTQQLYQQEHGGRLPPRNPYDPEWMQWRANKITAFMERVFGVVKTYRPQAVVSVSPNPAQFAYTHFLQDWPRWEQAGYIEELIVQVYRDTLSSFSATLQNPLMQRAKYHIPTAIGILTGLKDAPVSSRLIQQQVAAARQADYAGVSFFYHDTLWQAAGEQPAARQAAVRSLFPSPLDRPAVAANRRP</sequence>
<dbReference type="RefSeq" id="WP_377965217.1">
    <property type="nucleotide sequence ID" value="NZ_JBHZOL010000075.1"/>
</dbReference>
<dbReference type="PANTHER" id="PTHR43405:SF1">
    <property type="entry name" value="GLYCOSYL HYDROLASE DIGH"/>
    <property type="match status" value="1"/>
</dbReference>
<keyword evidence="4" id="KW-1185">Reference proteome</keyword>
<comment type="caution">
    <text evidence="3">The sequence shown here is derived from an EMBL/GenBank/DDBJ whole genome shotgun (WGS) entry which is preliminary data.</text>
</comment>
<reference evidence="3 4" key="1">
    <citation type="submission" date="2024-10" db="EMBL/GenBank/DDBJ databases">
        <authorList>
            <person name="Ratan Roy A."/>
            <person name="Morales Sandoval P.H."/>
            <person name="De Los Santos Villalobos S."/>
            <person name="Chakraborty S."/>
            <person name="Mukherjee J."/>
        </authorList>
    </citation>
    <scope>NUCLEOTIDE SEQUENCE [LARGE SCALE GENOMIC DNA]</scope>
    <source>
        <strain evidence="3 4">S1</strain>
    </source>
</reference>
<dbReference type="EMBL" id="JBHZOL010000075">
    <property type="protein sequence ID" value="MFE4106960.1"/>
    <property type="molecule type" value="Genomic_DNA"/>
</dbReference>
<proteinExistence type="predicted"/>
<organism evidence="3 4">
    <name type="scientific">Almyronema epifaneia S1</name>
    <dbReference type="NCBI Taxonomy" id="2991925"/>
    <lineage>
        <taxon>Bacteria</taxon>
        <taxon>Bacillati</taxon>
        <taxon>Cyanobacteriota</taxon>
        <taxon>Cyanophyceae</taxon>
        <taxon>Nodosilineales</taxon>
        <taxon>Nodosilineaceae</taxon>
        <taxon>Almyronema</taxon>
        <taxon>Almyronema epifaneia</taxon>
    </lineage>
</organism>
<name>A0ABW6IHA1_9CYAN</name>